<evidence type="ECO:0000313" key="3">
    <source>
        <dbReference type="Proteomes" id="UP000274131"/>
    </source>
</evidence>
<accession>A0A0N4V883</accession>
<sequence length="275" mass="30736">MATVTSRLPSEISKGLERPKSFSITPNSERRNQLFGCRLSADGDQCNLCKSLISIPSGSKLNDCQQLSFNVKREGSTSSYNENTKLLRDVLATPPSSRGNTLKTLCSLAEEAVDDGGSSEKPLALIPDSDRKKEETDKIILERNVVVRNMNCFPDTFPADCCFLKLGNMTFSEEEWLSFVQKLNVHCAKMDVARKSQSLSKLSAYFECCFASSAERQKRILRAFINKSNRKIFYPCGLQVGFVDREFKTLELGLRRSDVSAKGLKVDSDILTFPQ</sequence>
<evidence type="ECO:0000313" key="4">
    <source>
        <dbReference type="WBParaSite" id="EVEC_0000655001-mRNA-1"/>
    </source>
</evidence>
<dbReference type="AlphaFoldDB" id="A0A0N4V883"/>
<evidence type="ECO:0000256" key="1">
    <source>
        <dbReference type="SAM" id="MobiDB-lite"/>
    </source>
</evidence>
<keyword evidence="3" id="KW-1185">Reference proteome</keyword>
<dbReference type="EMBL" id="UXUI01008387">
    <property type="protein sequence ID" value="VDD91373.1"/>
    <property type="molecule type" value="Genomic_DNA"/>
</dbReference>
<proteinExistence type="predicted"/>
<dbReference type="WBParaSite" id="EVEC_0000655001-mRNA-1">
    <property type="protein sequence ID" value="EVEC_0000655001-mRNA-1"/>
    <property type="gene ID" value="EVEC_0000655001"/>
</dbReference>
<name>A0A0N4V883_ENTVE</name>
<reference evidence="2 3" key="2">
    <citation type="submission" date="2018-10" db="EMBL/GenBank/DDBJ databases">
        <authorList>
            <consortium name="Pathogen Informatics"/>
        </authorList>
    </citation>
    <scope>NUCLEOTIDE SEQUENCE [LARGE SCALE GENOMIC DNA]</scope>
</reference>
<gene>
    <name evidence="2" type="ORF">EVEC_LOCUS6124</name>
</gene>
<evidence type="ECO:0000313" key="2">
    <source>
        <dbReference type="EMBL" id="VDD91373.1"/>
    </source>
</evidence>
<protein>
    <submittedName>
        <fullName evidence="4">Glutaredoxin domain-containing protein</fullName>
    </submittedName>
</protein>
<dbReference type="Proteomes" id="UP000274131">
    <property type="component" value="Unassembled WGS sequence"/>
</dbReference>
<reference evidence="4" key="1">
    <citation type="submission" date="2017-02" db="UniProtKB">
        <authorList>
            <consortium name="WormBaseParasite"/>
        </authorList>
    </citation>
    <scope>IDENTIFICATION</scope>
</reference>
<organism evidence="4">
    <name type="scientific">Enterobius vermicularis</name>
    <name type="common">Human pinworm</name>
    <dbReference type="NCBI Taxonomy" id="51028"/>
    <lineage>
        <taxon>Eukaryota</taxon>
        <taxon>Metazoa</taxon>
        <taxon>Ecdysozoa</taxon>
        <taxon>Nematoda</taxon>
        <taxon>Chromadorea</taxon>
        <taxon>Rhabditida</taxon>
        <taxon>Spirurina</taxon>
        <taxon>Oxyuridomorpha</taxon>
        <taxon>Oxyuroidea</taxon>
        <taxon>Oxyuridae</taxon>
        <taxon>Enterobius</taxon>
    </lineage>
</organism>
<feature type="region of interest" description="Disordered" evidence="1">
    <location>
        <begin position="1"/>
        <end position="27"/>
    </location>
</feature>